<organism evidence="1 2">
    <name type="scientific">Necator americanus</name>
    <name type="common">Human hookworm</name>
    <dbReference type="NCBI Taxonomy" id="51031"/>
    <lineage>
        <taxon>Eukaryota</taxon>
        <taxon>Metazoa</taxon>
        <taxon>Ecdysozoa</taxon>
        <taxon>Nematoda</taxon>
        <taxon>Chromadorea</taxon>
        <taxon>Rhabditida</taxon>
        <taxon>Rhabditina</taxon>
        <taxon>Rhabditomorpha</taxon>
        <taxon>Strongyloidea</taxon>
        <taxon>Ancylostomatidae</taxon>
        <taxon>Bunostominae</taxon>
        <taxon>Necator</taxon>
    </lineage>
</organism>
<evidence type="ECO:0000313" key="1">
    <source>
        <dbReference type="EMBL" id="KAK6740767.1"/>
    </source>
</evidence>
<reference evidence="1 2" key="1">
    <citation type="submission" date="2023-08" db="EMBL/GenBank/DDBJ databases">
        <title>A Necator americanus chromosomal reference genome.</title>
        <authorList>
            <person name="Ilik V."/>
            <person name="Petrzelkova K.J."/>
            <person name="Pardy F."/>
            <person name="Fuh T."/>
            <person name="Niatou-Singa F.S."/>
            <person name="Gouil Q."/>
            <person name="Baker L."/>
            <person name="Ritchie M.E."/>
            <person name="Jex A.R."/>
            <person name="Gazzola D."/>
            <person name="Li H."/>
            <person name="Toshio Fujiwara R."/>
            <person name="Zhan B."/>
            <person name="Aroian R.V."/>
            <person name="Pafco B."/>
            <person name="Schwarz E.M."/>
        </authorList>
    </citation>
    <scope>NUCLEOTIDE SEQUENCE [LARGE SCALE GENOMIC DNA]</scope>
    <source>
        <strain evidence="1 2">Aroian</strain>
        <tissue evidence="1">Whole animal</tissue>
    </source>
</reference>
<dbReference type="EMBL" id="JAVFWL010000003">
    <property type="protein sequence ID" value="KAK6740767.1"/>
    <property type="molecule type" value="Genomic_DNA"/>
</dbReference>
<evidence type="ECO:0008006" key="3">
    <source>
        <dbReference type="Google" id="ProtNLM"/>
    </source>
</evidence>
<proteinExistence type="predicted"/>
<sequence>MPTCLLTIRRRRTCHSRGSPVRNTTCYPVRNCTAPGPDRIRPEQKKNLPPVLINPLARLFTSYLSECKVKQWKTSKTVLLYKKEIHMTSATIAQAAYCPSSISSLQQRSLIGLKKFWMKDSHASKQGFEKDSARLTTFTLPHVLKLIEVSREYKMPLCPTFIDLEKAFDTVETEALMEVLDNQGVPTQY</sequence>
<keyword evidence="2" id="KW-1185">Reference proteome</keyword>
<protein>
    <recommendedName>
        <fullName evidence="3">Reverse transcriptase domain-containing protein</fullName>
    </recommendedName>
</protein>
<accession>A0ABR1CQZ2</accession>
<comment type="caution">
    <text evidence="1">The sequence shown here is derived from an EMBL/GenBank/DDBJ whole genome shotgun (WGS) entry which is preliminary data.</text>
</comment>
<evidence type="ECO:0000313" key="2">
    <source>
        <dbReference type="Proteomes" id="UP001303046"/>
    </source>
</evidence>
<name>A0ABR1CQZ2_NECAM</name>
<gene>
    <name evidence="1" type="primary">Necator_chrIII.g9691</name>
    <name evidence="1" type="ORF">RB195_008926</name>
</gene>
<dbReference type="Proteomes" id="UP001303046">
    <property type="component" value="Unassembled WGS sequence"/>
</dbReference>